<evidence type="ECO:0000256" key="7">
    <source>
        <dbReference type="ARBA" id="ARBA00022840"/>
    </source>
</evidence>
<evidence type="ECO:0000313" key="13">
    <source>
        <dbReference type="Proteomes" id="UP000593567"/>
    </source>
</evidence>
<dbReference type="InterPro" id="IPR011009">
    <property type="entry name" value="Kinase-like_dom_sf"/>
</dbReference>
<keyword evidence="7" id="KW-0067">ATP-binding</keyword>
<proteinExistence type="inferred from homology"/>
<accession>A0A7J7J192</accession>
<evidence type="ECO:0000256" key="6">
    <source>
        <dbReference type="ARBA" id="ARBA00022777"/>
    </source>
</evidence>
<comment type="caution">
    <text evidence="12">The sequence shown here is derived from an EMBL/GenBank/DDBJ whole genome shotgun (WGS) entry which is preliminary data.</text>
</comment>
<feature type="compositionally biased region" description="Low complexity" evidence="10">
    <location>
        <begin position="419"/>
        <end position="435"/>
    </location>
</feature>
<gene>
    <name evidence="12" type="ORF">EB796_021760</name>
</gene>
<dbReference type="AlphaFoldDB" id="A0A7J7J192"/>
<dbReference type="SUPFAM" id="SSF56112">
    <property type="entry name" value="Protein kinase-like (PK-like)"/>
    <property type="match status" value="1"/>
</dbReference>
<dbReference type="PROSITE" id="PS00108">
    <property type="entry name" value="PROTEIN_KINASE_ST"/>
    <property type="match status" value="1"/>
</dbReference>
<dbReference type="SMART" id="SM00220">
    <property type="entry name" value="S_TKc"/>
    <property type="match status" value="1"/>
</dbReference>
<dbReference type="Pfam" id="PF00069">
    <property type="entry name" value="Pkinase"/>
    <property type="match status" value="1"/>
</dbReference>
<evidence type="ECO:0000256" key="4">
    <source>
        <dbReference type="ARBA" id="ARBA00022679"/>
    </source>
</evidence>
<evidence type="ECO:0000256" key="10">
    <source>
        <dbReference type="SAM" id="MobiDB-lite"/>
    </source>
</evidence>
<comment type="catalytic activity">
    <reaction evidence="8">
        <text>L-threonyl-[protein] + ATP = O-phospho-L-threonyl-[protein] + ADP + H(+)</text>
        <dbReference type="Rhea" id="RHEA:46608"/>
        <dbReference type="Rhea" id="RHEA-COMP:11060"/>
        <dbReference type="Rhea" id="RHEA-COMP:11605"/>
        <dbReference type="ChEBI" id="CHEBI:15378"/>
        <dbReference type="ChEBI" id="CHEBI:30013"/>
        <dbReference type="ChEBI" id="CHEBI:30616"/>
        <dbReference type="ChEBI" id="CHEBI:61977"/>
        <dbReference type="ChEBI" id="CHEBI:456216"/>
        <dbReference type="EC" id="2.7.11.1"/>
    </reaction>
</comment>
<dbReference type="Proteomes" id="UP000593567">
    <property type="component" value="Unassembled WGS sequence"/>
</dbReference>
<dbReference type="InterPro" id="IPR008271">
    <property type="entry name" value="Ser/Thr_kinase_AS"/>
</dbReference>
<sequence>MYVLEQEVQKSGGEAMELPKKIPRSVLSKSAKLSDTPDDKKRVVVNRYRIEKKLGSGNFGTAYLVKDLKTQDLNEQLKVLKQIPCGELQPDETVDAMHEAKLLSKLENPGIVKFYDSFLEGEFFCIVTEYCEGGDLDEYVVRMKKRGQTIPEKQVMDWTVELLMAVHYMHCRRVLHRDLKARNIFLRNNRIKIGDFGISRILMGTADMATTFTGTPYYMSPEVLKHEGYNSKSDVWSIGCIIYELCCHRHAFEGQGLMGVMYKIVEGECPSLPDKYSKNLHSILKKIFTKDPKERPSASEILKISFVSHHMEKMKLNSETDFNMNQAEDEAKAIELTLQKKYHMKDFQPKSEGGNVKHLTPRERMRLRKQEEADRKARELSEAARENLQGNMTRKQYFQERKKQSDPAPWSNNVRRENTFVPSTDATFTTTSTSFRPKTAPVEYDESEGSDNDDHAMTVMSQPLSRTVPANTTVILKSSRLLGTNFAADDRPITPMKDRMVYDVKHSSLDFRDGVPEDPRVAETYYSQFEEFEEDRDTSHESGNSGAVRDSFEGSEGGDEDEEKYETENEEEYVETPEEELTVVENEGTHHYRGTMGNKGTMKSGGTLKARGTLKAGGTLKAAVTLGYGEEEDEMIKHMENHLSTLKASNSDDNDYNEDTITLADDTVAGAFGPTARSIKIRNLRKNGESKLGKEAFKKAYEFLKHARYGDDGATSTVNYVQVCFKAVIRPSTIICE</sequence>
<dbReference type="GO" id="GO:0005524">
    <property type="term" value="F:ATP binding"/>
    <property type="evidence" value="ECO:0007669"/>
    <property type="project" value="UniProtKB-KW"/>
</dbReference>
<keyword evidence="6" id="KW-0418">Kinase</keyword>
<keyword evidence="13" id="KW-1185">Reference proteome</keyword>
<dbReference type="OrthoDB" id="248923at2759"/>
<dbReference type="PANTHER" id="PTHR44899:SF8">
    <property type="entry name" value="NIMA-RELATED KINASE 11"/>
    <property type="match status" value="1"/>
</dbReference>
<evidence type="ECO:0000256" key="8">
    <source>
        <dbReference type="ARBA" id="ARBA00047899"/>
    </source>
</evidence>
<evidence type="ECO:0000259" key="11">
    <source>
        <dbReference type="PROSITE" id="PS50011"/>
    </source>
</evidence>
<evidence type="ECO:0000313" key="12">
    <source>
        <dbReference type="EMBL" id="KAF6019940.1"/>
    </source>
</evidence>
<dbReference type="EC" id="2.7.11.1" evidence="2"/>
<keyword evidence="5" id="KW-0547">Nucleotide-binding</keyword>
<dbReference type="EMBL" id="VXIV02003204">
    <property type="protein sequence ID" value="KAF6019940.1"/>
    <property type="molecule type" value="Genomic_DNA"/>
</dbReference>
<dbReference type="InterPro" id="IPR001245">
    <property type="entry name" value="Ser-Thr/Tyr_kinase_cat_dom"/>
</dbReference>
<dbReference type="GO" id="GO:0004674">
    <property type="term" value="F:protein serine/threonine kinase activity"/>
    <property type="evidence" value="ECO:0007669"/>
    <property type="project" value="UniProtKB-KW"/>
</dbReference>
<dbReference type="PRINTS" id="PR00109">
    <property type="entry name" value="TYRKINASE"/>
</dbReference>
<dbReference type="Gene3D" id="1.10.510.10">
    <property type="entry name" value="Transferase(Phosphotransferase) domain 1"/>
    <property type="match status" value="1"/>
</dbReference>
<feature type="compositionally biased region" description="Acidic residues" evidence="10">
    <location>
        <begin position="556"/>
        <end position="581"/>
    </location>
</feature>
<name>A0A7J7J192_BUGNE</name>
<evidence type="ECO:0000256" key="9">
    <source>
        <dbReference type="ARBA" id="ARBA00048679"/>
    </source>
</evidence>
<feature type="domain" description="Protein kinase" evidence="11">
    <location>
        <begin position="48"/>
        <end position="307"/>
    </location>
</feature>
<dbReference type="InterPro" id="IPR000719">
    <property type="entry name" value="Prot_kinase_dom"/>
</dbReference>
<evidence type="ECO:0000256" key="2">
    <source>
        <dbReference type="ARBA" id="ARBA00012513"/>
    </source>
</evidence>
<dbReference type="PANTHER" id="PTHR44899">
    <property type="entry name" value="CAMK FAMILY PROTEIN KINASE"/>
    <property type="match status" value="1"/>
</dbReference>
<feature type="region of interest" description="Disordered" evidence="10">
    <location>
        <begin position="388"/>
        <end position="453"/>
    </location>
</feature>
<evidence type="ECO:0000256" key="3">
    <source>
        <dbReference type="ARBA" id="ARBA00022527"/>
    </source>
</evidence>
<evidence type="ECO:0000256" key="5">
    <source>
        <dbReference type="ARBA" id="ARBA00022741"/>
    </source>
</evidence>
<feature type="region of interest" description="Disordered" evidence="10">
    <location>
        <begin position="532"/>
        <end position="581"/>
    </location>
</feature>
<dbReference type="Gene3D" id="3.30.200.20">
    <property type="entry name" value="Phosphorylase Kinase, domain 1"/>
    <property type="match status" value="1"/>
</dbReference>
<keyword evidence="4" id="KW-0808">Transferase</keyword>
<reference evidence="12" key="1">
    <citation type="submission" date="2020-06" db="EMBL/GenBank/DDBJ databases">
        <title>Draft genome of Bugula neritina, a colonial animal packing powerful symbionts and potential medicines.</title>
        <authorList>
            <person name="Rayko M."/>
        </authorList>
    </citation>
    <scope>NUCLEOTIDE SEQUENCE [LARGE SCALE GENOMIC DNA]</scope>
    <source>
        <strain evidence="12">Kwan_BN1</strain>
    </source>
</reference>
<evidence type="ECO:0000256" key="1">
    <source>
        <dbReference type="ARBA" id="ARBA00010886"/>
    </source>
</evidence>
<organism evidence="12 13">
    <name type="scientific">Bugula neritina</name>
    <name type="common">Brown bryozoan</name>
    <name type="synonym">Sertularia neritina</name>
    <dbReference type="NCBI Taxonomy" id="10212"/>
    <lineage>
        <taxon>Eukaryota</taxon>
        <taxon>Metazoa</taxon>
        <taxon>Spiralia</taxon>
        <taxon>Lophotrochozoa</taxon>
        <taxon>Bryozoa</taxon>
        <taxon>Gymnolaemata</taxon>
        <taxon>Cheilostomatida</taxon>
        <taxon>Flustrina</taxon>
        <taxon>Buguloidea</taxon>
        <taxon>Bugulidae</taxon>
        <taxon>Bugula</taxon>
    </lineage>
</organism>
<keyword evidence="3" id="KW-0723">Serine/threonine-protein kinase</keyword>
<dbReference type="InterPro" id="IPR051131">
    <property type="entry name" value="NEK_Ser/Thr_kinase_NIMA"/>
</dbReference>
<protein>
    <recommendedName>
        <fullName evidence="2">non-specific serine/threonine protein kinase</fullName>
        <ecNumber evidence="2">2.7.11.1</ecNumber>
    </recommendedName>
</protein>
<comment type="similarity">
    <text evidence="1">Belongs to the protein kinase superfamily. NEK Ser/Thr protein kinase family. NIMA subfamily.</text>
</comment>
<dbReference type="PROSITE" id="PS50011">
    <property type="entry name" value="PROTEIN_KINASE_DOM"/>
    <property type="match status" value="1"/>
</dbReference>
<comment type="catalytic activity">
    <reaction evidence="9">
        <text>L-seryl-[protein] + ATP = O-phospho-L-seryl-[protein] + ADP + H(+)</text>
        <dbReference type="Rhea" id="RHEA:17989"/>
        <dbReference type="Rhea" id="RHEA-COMP:9863"/>
        <dbReference type="Rhea" id="RHEA-COMP:11604"/>
        <dbReference type="ChEBI" id="CHEBI:15378"/>
        <dbReference type="ChEBI" id="CHEBI:29999"/>
        <dbReference type="ChEBI" id="CHEBI:30616"/>
        <dbReference type="ChEBI" id="CHEBI:83421"/>
        <dbReference type="ChEBI" id="CHEBI:456216"/>
        <dbReference type="EC" id="2.7.11.1"/>
    </reaction>
</comment>